<evidence type="ECO:0000313" key="3">
    <source>
        <dbReference type="EMBL" id="MCT7374564.1"/>
    </source>
</evidence>
<keyword evidence="2" id="KW-1133">Transmembrane helix</keyword>
<dbReference type="EMBL" id="JAOCZP010000002">
    <property type="protein sequence ID" value="MCT7374564.1"/>
    <property type="molecule type" value="Genomic_DNA"/>
</dbReference>
<keyword evidence="4" id="KW-1185">Reference proteome</keyword>
<evidence type="ECO:0000313" key="4">
    <source>
        <dbReference type="Proteomes" id="UP001320831"/>
    </source>
</evidence>
<feature type="transmembrane region" description="Helical" evidence="2">
    <location>
        <begin position="83"/>
        <end position="105"/>
    </location>
</feature>
<dbReference type="Proteomes" id="UP001320831">
    <property type="component" value="Unassembled WGS sequence"/>
</dbReference>
<accession>A0ABT2LKK1</accession>
<protein>
    <recommendedName>
        <fullName evidence="5">DUF883 domain-containing protein</fullName>
    </recommendedName>
</protein>
<organism evidence="3 4">
    <name type="scientific">Chelativorans salis</name>
    <dbReference type="NCBI Taxonomy" id="2978478"/>
    <lineage>
        <taxon>Bacteria</taxon>
        <taxon>Pseudomonadati</taxon>
        <taxon>Pseudomonadota</taxon>
        <taxon>Alphaproteobacteria</taxon>
        <taxon>Hyphomicrobiales</taxon>
        <taxon>Phyllobacteriaceae</taxon>
        <taxon>Chelativorans</taxon>
    </lineage>
</organism>
<name>A0ABT2LKK1_9HYPH</name>
<dbReference type="SUPFAM" id="SSF58113">
    <property type="entry name" value="Apolipoprotein A-I"/>
    <property type="match status" value="1"/>
</dbReference>
<feature type="coiled-coil region" evidence="1">
    <location>
        <begin position="4"/>
        <end position="31"/>
    </location>
</feature>
<comment type="caution">
    <text evidence="3">The sequence shown here is derived from an EMBL/GenBank/DDBJ whole genome shotgun (WGS) entry which is preliminary data.</text>
</comment>
<keyword evidence="1" id="KW-0175">Coiled coil</keyword>
<reference evidence="3 4" key="1">
    <citation type="submission" date="2022-09" db="EMBL/GenBank/DDBJ databases">
        <title>Chelativorans salina sp. nov., a novel slightly halophilic bacterium isolated from a saline lake sediment enrichment.</title>
        <authorList>
            <person name="Gao L."/>
            <person name="Fang B.-Z."/>
            <person name="Li W.-J."/>
        </authorList>
    </citation>
    <scope>NUCLEOTIDE SEQUENCE [LARGE SCALE GENOMIC DNA]</scope>
    <source>
        <strain evidence="3 4">EGI FJ00035</strain>
    </source>
</reference>
<evidence type="ECO:0000256" key="1">
    <source>
        <dbReference type="SAM" id="Coils"/>
    </source>
</evidence>
<keyword evidence="2" id="KW-0472">Membrane</keyword>
<sequence>MADSPNVEDVRKDLEKQVADLKKEVTKIGKSLSARGDELYDDLREETEGAYDRVTRRARGAGKQARQQAHEVSEAIKENPGTAATVLSTVGVVGFLIGLFVGHALSGNSRRWY</sequence>
<dbReference type="RefSeq" id="WP_260901046.1">
    <property type="nucleotide sequence ID" value="NZ_JAOCZP010000002.1"/>
</dbReference>
<evidence type="ECO:0008006" key="5">
    <source>
        <dbReference type="Google" id="ProtNLM"/>
    </source>
</evidence>
<dbReference type="Gene3D" id="1.20.5.1230">
    <property type="entry name" value="Apolipoprotein A-I"/>
    <property type="match status" value="1"/>
</dbReference>
<gene>
    <name evidence="3" type="ORF">N5A92_05890</name>
</gene>
<evidence type="ECO:0000256" key="2">
    <source>
        <dbReference type="SAM" id="Phobius"/>
    </source>
</evidence>
<proteinExistence type="predicted"/>
<keyword evidence="2" id="KW-0812">Transmembrane</keyword>